<protein>
    <recommendedName>
        <fullName evidence="1">F-box domain-containing protein</fullName>
    </recommendedName>
</protein>
<name>A0A1V8TI09_9PEZI</name>
<evidence type="ECO:0000259" key="1">
    <source>
        <dbReference type="Pfam" id="PF00646"/>
    </source>
</evidence>
<dbReference type="InParanoid" id="A0A1V8TI09"/>
<evidence type="ECO:0000313" key="3">
    <source>
        <dbReference type="Proteomes" id="UP000192596"/>
    </source>
</evidence>
<dbReference type="EMBL" id="NAJO01000008">
    <property type="protein sequence ID" value="OQO10878.1"/>
    <property type="molecule type" value="Genomic_DNA"/>
</dbReference>
<feature type="domain" description="F-box" evidence="1">
    <location>
        <begin position="34"/>
        <end position="69"/>
    </location>
</feature>
<gene>
    <name evidence="2" type="ORF">B0A48_04179</name>
</gene>
<reference evidence="3" key="1">
    <citation type="submission" date="2017-03" db="EMBL/GenBank/DDBJ databases">
        <title>Genomes of endolithic fungi from Antarctica.</title>
        <authorList>
            <person name="Coleine C."/>
            <person name="Masonjones S."/>
            <person name="Stajich J.E."/>
        </authorList>
    </citation>
    <scope>NUCLEOTIDE SEQUENCE [LARGE SCALE GENOMIC DNA]</scope>
    <source>
        <strain evidence="3">CCFEE 5527</strain>
    </source>
</reference>
<dbReference type="Proteomes" id="UP000192596">
    <property type="component" value="Unassembled WGS sequence"/>
</dbReference>
<accession>A0A1V8TI09</accession>
<sequence>MAQATAIQPSEHALAHLSIQTTASTAANKVFNTPELLEHILLQMPRLEILLLKRTNSTFRDTIDSPILLEHTLLGHARGVRSEQQLTWFHAVHLQPEDRHTYPDLTSIELNRAPLLAQSPSLTDDYHNRALYCLRLNSVHIECPFWYRNSTQHAEAHLDLPVVEPADFDYTEAGPVKVRRVGRPTMRKVGLQDRFGTQWQQLKLLRVACPVKIVIAYHSRGLLFSPQQDPLRHWHRANGEVSCILSAEDANLGQLLLFWDQVMSEYIRVNSGENSAEYRSKLRREAEAA</sequence>
<dbReference type="InterPro" id="IPR001810">
    <property type="entry name" value="F-box_dom"/>
</dbReference>
<proteinExistence type="predicted"/>
<dbReference type="AlphaFoldDB" id="A0A1V8TI09"/>
<organism evidence="2 3">
    <name type="scientific">Cryoendolithus antarcticus</name>
    <dbReference type="NCBI Taxonomy" id="1507870"/>
    <lineage>
        <taxon>Eukaryota</taxon>
        <taxon>Fungi</taxon>
        <taxon>Dikarya</taxon>
        <taxon>Ascomycota</taxon>
        <taxon>Pezizomycotina</taxon>
        <taxon>Dothideomycetes</taxon>
        <taxon>Dothideomycetidae</taxon>
        <taxon>Cladosporiales</taxon>
        <taxon>Cladosporiaceae</taxon>
        <taxon>Cryoendolithus</taxon>
    </lineage>
</organism>
<keyword evidence="3" id="KW-1185">Reference proteome</keyword>
<comment type="caution">
    <text evidence="2">The sequence shown here is derived from an EMBL/GenBank/DDBJ whole genome shotgun (WGS) entry which is preliminary data.</text>
</comment>
<dbReference type="Pfam" id="PF00646">
    <property type="entry name" value="F-box"/>
    <property type="match status" value="1"/>
</dbReference>
<dbReference type="OrthoDB" id="3800738at2759"/>
<evidence type="ECO:0000313" key="2">
    <source>
        <dbReference type="EMBL" id="OQO10878.1"/>
    </source>
</evidence>